<evidence type="ECO:0000256" key="1">
    <source>
        <dbReference type="SAM" id="MobiDB-lite"/>
    </source>
</evidence>
<feature type="compositionally biased region" description="Basic and acidic residues" evidence="1">
    <location>
        <begin position="21"/>
        <end position="34"/>
    </location>
</feature>
<reference evidence="2 3" key="1">
    <citation type="submission" date="2020-05" db="EMBL/GenBank/DDBJ databases">
        <authorList>
            <person name="Zhang R."/>
        </authorList>
    </citation>
    <scope>NUCLEOTIDE SEQUENCE [LARGE SCALE GENOMIC DNA]</scope>
    <source>
        <strain evidence="2 3">DSM 28986</strain>
    </source>
</reference>
<name>A0A7K4FRX4_9ARCH</name>
<comment type="caution">
    <text evidence="2">The sequence shown here is derived from an EMBL/GenBank/DDBJ whole genome shotgun (WGS) entry which is preliminary data.</text>
</comment>
<evidence type="ECO:0000313" key="2">
    <source>
        <dbReference type="EMBL" id="NOL60907.1"/>
    </source>
</evidence>
<accession>A0A7K4FRX4</accession>
<sequence>MGKQGREKRLRREQKANGIDVPDKRTERENKRAEMEKKRAEQIENIAKFLKENIGKFVYIRLNANYDDPVYIHGVIVSVGASRVVLTDPYQNWGRLENDDEIELTEEDREYCSLSQDLDNFMGMDIEHDDFADFGLSMNKDETMNVSLNFVYEIIPAPWDGIRLKLIDNINEKADSSPRFKSTTYLSGKF</sequence>
<proteinExistence type="predicted"/>
<evidence type="ECO:0000313" key="3">
    <source>
        <dbReference type="Proteomes" id="UP000546917"/>
    </source>
</evidence>
<organism evidence="2 3">
    <name type="scientific">Ferroplasma acidiphilum</name>
    <dbReference type="NCBI Taxonomy" id="74969"/>
    <lineage>
        <taxon>Archaea</taxon>
        <taxon>Methanobacteriati</taxon>
        <taxon>Thermoplasmatota</taxon>
        <taxon>Thermoplasmata</taxon>
        <taxon>Thermoplasmatales</taxon>
        <taxon>Ferroplasmaceae</taxon>
        <taxon>Ferroplasma</taxon>
    </lineage>
</organism>
<dbReference type="RefSeq" id="WP_171481997.1">
    <property type="nucleotide sequence ID" value="NZ_JABGBP010000330.1"/>
</dbReference>
<protein>
    <submittedName>
        <fullName evidence="2">Uncharacterized protein</fullName>
    </submittedName>
</protein>
<dbReference type="Proteomes" id="UP000546917">
    <property type="component" value="Unassembled WGS sequence"/>
</dbReference>
<dbReference type="AlphaFoldDB" id="A0A7K4FRX4"/>
<dbReference type="EMBL" id="JABGBP010000330">
    <property type="protein sequence ID" value="NOL60907.1"/>
    <property type="molecule type" value="Genomic_DNA"/>
</dbReference>
<gene>
    <name evidence="2" type="ORF">HLB00_08740</name>
</gene>
<feature type="region of interest" description="Disordered" evidence="1">
    <location>
        <begin position="1"/>
        <end position="34"/>
    </location>
</feature>